<dbReference type="OrthoDB" id="10021397at2759"/>
<feature type="transmembrane region" description="Helical" evidence="11">
    <location>
        <begin position="302"/>
        <end position="325"/>
    </location>
</feature>
<reference evidence="14" key="1">
    <citation type="submission" date="2014-12" db="EMBL/GenBank/DDBJ databases">
        <title>Genome Sequence of Valsa Canker Pathogens Uncovers a Specific Adaption of Colonization on Woody Bark.</title>
        <authorList>
            <person name="Yin Z."/>
            <person name="Liu H."/>
            <person name="Gao X."/>
            <person name="Li Z."/>
            <person name="Song N."/>
            <person name="Ke X."/>
            <person name="Dai Q."/>
            <person name="Wu Y."/>
            <person name="Sun Y."/>
            <person name="Xu J.-R."/>
            <person name="Kang Z.K."/>
            <person name="Wang L."/>
            <person name="Huang L."/>
        </authorList>
    </citation>
    <scope>NUCLEOTIDE SEQUENCE [LARGE SCALE GENOMIC DNA]</scope>
    <source>
        <strain evidence="14">SXYL134</strain>
    </source>
</reference>
<dbReference type="GO" id="GO:0022857">
    <property type="term" value="F:transmembrane transporter activity"/>
    <property type="evidence" value="ECO:0007669"/>
    <property type="project" value="InterPro"/>
</dbReference>
<dbReference type="FunFam" id="1.20.1250.20:FF:000196">
    <property type="entry name" value="MFS toxin efflux pump (AflT)"/>
    <property type="match status" value="1"/>
</dbReference>
<proteinExistence type="inferred from homology"/>
<feature type="transmembrane region" description="Helical" evidence="11">
    <location>
        <begin position="416"/>
        <end position="434"/>
    </location>
</feature>
<evidence type="ECO:0000256" key="3">
    <source>
        <dbReference type="ARBA" id="ARBA00022448"/>
    </source>
</evidence>
<evidence type="ECO:0000313" key="14">
    <source>
        <dbReference type="Proteomes" id="UP000078576"/>
    </source>
</evidence>
<dbReference type="Pfam" id="PF07690">
    <property type="entry name" value="MFS_1"/>
    <property type="match status" value="1"/>
</dbReference>
<keyword evidence="4 11" id="KW-0812">Transmembrane</keyword>
<dbReference type="SUPFAM" id="SSF103473">
    <property type="entry name" value="MFS general substrate transporter"/>
    <property type="match status" value="1"/>
</dbReference>
<feature type="transmembrane region" description="Helical" evidence="11">
    <location>
        <begin position="182"/>
        <end position="201"/>
    </location>
</feature>
<protein>
    <recommendedName>
        <fullName evidence="8">Efflux pump dotC</fullName>
    </recommendedName>
    <alternativeName>
        <fullName evidence="9">Dothistromin biosynthesis protein C</fullName>
    </alternativeName>
</protein>
<dbReference type="InterPro" id="IPR036259">
    <property type="entry name" value="MFS_trans_sf"/>
</dbReference>
<keyword evidence="3" id="KW-0813">Transport</keyword>
<feature type="region of interest" description="Disordered" evidence="10">
    <location>
        <begin position="625"/>
        <end position="675"/>
    </location>
</feature>
<dbReference type="InterPro" id="IPR011701">
    <property type="entry name" value="MFS"/>
</dbReference>
<feature type="transmembrane region" description="Helical" evidence="11">
    <location>
        <begin position="267"/>
        <end position="290"/>
    </location>
</feature>
<dbReference type="PROSITE" id="PS50850">
    <property type="entry name" value="MFS"/>
    <property type="match status" value="1"/>
</dbReference>
<dbReference type="PRINTS" id="PR01036">
    <property type="entry name" value="TCRTETB"/>
</dbReference>
<sequence>MAMRSNSRSGSVGDAKSPPTTSSGESLASNNSPSLQNQDPAANITRHDELGDSEGTVTMSNADNNSNAVAITASPQEVPDSAAVVAAAAAAAATQGQNDNTVDPPEARRTKLQTTLIMISLCSAVFLSALDTTIVTVAVPTISDDFNSTAGYTWIGSAYLLANAAAAPSWGKISDIWGRKPVILSAVGVFWIGSLLAGVSVNMAMLIVGRAVQGIGGGGIMTLCNICISDLFSMRKRGMYMGIISLVWAVAGGFGPVLGGVFTTKTTWRWCFYINLPISGCAMAILAFSLKLHNPRTGVREGLAAVDWLGALMVVGATLMVLLGLEFGGVTYPWNSPTVICLIVFGVVVAGLFLVVETFVAKFPVIPLRIFKQPSNIAVLGLNACHGFVFISASYYLPLYFQGVLGASPLMSGVYILPYTFIMGACSAVVGVTIKKTGKYLPPIIAGFVMMTLGYGLFIDLDSYANWPKIILYQLILGMGVGPNFLAPLVALQTTVQPRDIASATATYGFTRQLATSMSVVIGGVIFQNGMQKQYPTLLRELGPDVASLLTGSNAASSVNAVTALPEPQRAIAQMAYFKALRTMFIFYVAFAGLGIVLSFFVGSRKLSNQHVEHKTGLKTLQQVRTPIEDEEKTSLGAESGAGGVREENGTGESRGAGVAAAPRGVQEKISGVAK</sequence>
<dbReference type="InterPro" id="IPR020846">
    <property type="entry name" value="MFS_dom"/>
</dbReference>
<dbReference type="Gene3D" id="1.20.1250.20">
    <property type="entry name" value="MFS general substrate transporter like domains"/>
    <property type="match status" value="1"/>
</dbReference>
<feature type="transmembrane region" description="Helical" evidence="11">
    <location>
        <begin position="377"/>
        <end position="396"/>
    </location>
</feature>
<dbReference type="FunFam" id="1.20.1720.10:FF:000014">
    <property type="entry name" value="MFS drug transporter, putative"/>
    <property type="match status" value="1"/>
</dbReference>
<feature type="compositionally biased region" description="Polar residues" evidence="10">
    <location>
        <begin position="18"/>
        <end position="40"/>
    </location>
</feature>
<feature type="transmembrane region" description="Helical" evidence="11">
    <location>
        <begin position="151"/>
        <end position="170"/>
    </location>
</feature>
<keyword evidence="5 11" id="KW-1133">Transmembrane helix</keyword>
<evidence type="ECO:0000256" key="9">
    <source>
        <dbReference type="ARBA" id="ARBA00083178"/>
    </source>
</evidence>
<feature type="transmembrane region" description="Helical" evidence="11">
    <location>
        <begin position="585"/>
        <end position="603"/>
    </location>
</feature>
<comment type="subcellular location">
    <subcellularLocation>
        <location evidence="1">Vacuole membrane</location>
        <topology evidence="1">Multi-pass membrane protein</topology>
    </subcellularLocation>
</comment>
<feature type="transmembrane region" description="Helical" evidence="11">
    <location>
        <begin position="207"/>
        <end position="228"/>
    </location>
</feature>
<keyword evidence="14" id="KW-1185">Reference proteome</keyword>
<comment type="function">
    <text evidence="7">Efflux pump; part of the gene cluster that mediates the biosynthesis of dothistromin (DOTH), a polyketide toxin very similar in structure to the aflatoxin precursor, versicolorin B. One function of dotC may be to transport early-stage dothistromin biosynthetic intermediates from the cytoplasm into vacuoles, thereby affecting the rate of dothistromin production.</text>
</comment>
<evidence type="ECO:0000256" key="8">
    <source>
        <dbReference type="ARBA" id="ARBA00069956"/>
    </source>
</evidence>
<evidence type="ECO:0000256" key="10">
    <source>
        <dbReference type="SAM" id="MobiDB-lite"/>
    </source>
</evidence>
<feature type="region of interest" description="Disordered" evidence="10">
    <location>
        <begin position="1"/>
        <end position="62"/>
    </location>
</feature>
<evidence type="ECO:0000256" key="1">
    <source>
        <dbReference type="ARBA" id="ARBA00004128"/>
    </source>
</evidence>
<feature type="transmembrane region" description="Helical" evidence="11">
    <location>
        <begin position="240"/>
        <end position="261"/>
    </location>
</feature>
<evidence type="ECO:0000256" key="4">
    <source>
        <dbReference type="ARBA" id="ARBA00022692"/>
    </source>
</evidence>
<evidence type="ECO:0000313" key="13">
    <source>
        <dbReference type="EMBL" id="KUI55839.1"/>
    </source>
</evidence>
<gene>
    <name evidence="13" type="ORF">VP1G_03217</name>
</gene>
<keyword evidence="6 11" id="KW-0472">Membrane</keyword>
<dbReference type="CDD" id="cd17502">
    <property type="entry name" value="MFS_Azr1_MDR_like"/>
    <property type="match status" value="1"/>
</dbReference>
<feature type="compositionally biased region" description="Polar residues" evidence="10">
    <location>
        <begin position="1"/>
        <end position="10"/>
    </location>
</feature>
<dbReference type="PANTHER" id="PTHR23501:SF102">
    <property type="entry name" value="DRUG TRANSPORTER, PUTATIVE (AFU_ORTHOLOGUE AFUA_3G08530)-RELATED"/>
    <property type="match status" value="1"/>
</dbReference>
<evidence type="ECO:0000256" key="6">
    <source>
        <dbReference type="ARBA" id="ARBA00023136"/>
    </source>
</evidence>
<feature type="transmembrane region" description="Helical" evidence="11">
    <location>
        <begin position="471"/>
        <end position="492"/>
    </location>
</feature>
<feature type="transmembrane region" description="Helical" evidence="11">
    <location>
        <begin position="337"/>
        <end position="356"/>
    </location>
</feature>
<comment type="similarity">
    <text evidence="2">Belongs to the major facilitator superfamily. TCR/Tet family.</text>
</comment>
<evidence type="ECO:0000256" key="11">
    <source>
        <dbReference type="SAM" id="Phobius"/>
    </source>
</evidence>
<feature type="transmembrane region" description="Helical" evidence="11">
    <location>
        <begin position="116"/>
        <end position="139"/>
    </location>
</feature>
<organism evidence="13 14">
    <name type="scientific">Cytospora mali</name>
    <name type="common">Apple Valsa canker fungus</name>
    <name type="synonym">Valsa mali</name>
    <dbReference type="NCBI Taxonomy" id="578113"/>
    <lineage>
        <taxon>Eukaryota</taxon>
        <taxon>Fungi</taxon>
        <taxon>Dikarya</taxon>
        <taxon>Ascomycota</taxon>
        <taxon>Pezizomycotina</taxon>
        <taxon>Sordariomycetes</taxon>
        <taxon>Sordariomycetidae</taxon>
        <taxon>Diaporthales</taxon>
        <taxon>Cytosporaceae</taxon>
        <taxon>Cytospora</taxon>
    </lineage>
</organism>
<feature type="compositionally biased region" description="Low complexity" evidence="10">
    <location>
        <begin position="656"/>
        <end position="665"/>
    </location>
</feature>
<name>A0A194UW44_CYTMA</name>
<feature type="domain" description="Major facilitator superfamily (MFS) profile" evidence="12">
    <location>
        <begin position="117"/>
        <end position="607"/>
    </location>
</feature>
<accession>A0A194UW44</accession>
<dbReference type="PANTHER" id="PTHR23501">
    <property type="entry name" value="MAJOR FACILITATOR SUPERFAMILY"/>
    <property type="match status" value="1"/>
</dbReference>
<evidence type="ECO:0000259" key="12">
    <source>
        <dbReference type="PROSITE" id="PS50850"/>
    </source>
</evidence>
<evidence type="ECO:0000256" key="7">
    <source>
        <dbReference type="ARBA" id="ARBA00057269"/>
    </source>
</evidence>
<evidence type="ECO:0000256" key="2">
    <source>
        <dbReference type="ARBA" id="ARBA00007520"/>
    </source>
</evidence>
<dbReference type="EMBL" id="KN714683">
    <property type="protein sequence ID" value="KUI55839.1"/>
    <property type="molecule type" value="Genomic_DNA"/>
</dbReference>
<dbReference type="AlphaFoldDB" id="A0A194UW44"/>
<dbReference type="Proteomes" id="UP000078576">
    <property type="component" value="Unassembled WGS sequence"/>
</dbReference>
<feature type="transmembrane region" description="Helical" evidence="11">
    <location>
        <begin position="441"/>
        <end position="459"/>
    </location>
</feature>
<dbReference type="Gene3D" id="1.20.1720.10">
    <property type="entry name" value="Multidrug resistance protein D"/>
    <property type="match status" value="1"/>
</dbReference>
<evidence type="ECO:0000256" key="5">
    <source>
        <dbReference type="ARBA" id="ARBA00022989"/>
    </source>
</evidence>
<dbReference type="GO" id="GO:0005886">
    <property type="term" value="C:plasma membrane"/>
    <property type="evidence" value="ECO:0007669"/>
    <property type="project" value="TreeGrafter"/>
</dbReference>
<dbReference type="GO" id="GO:0005774">
    <property type="term" value="C:vacuolar membrane"/>
    <property type="evidence" value="ECO:0007669"/>
    <property type="project" value="UniProtKB-SubCell"/>
</dbReference>